<dbReference type="RefSeq" id="WP_377213189.1">
    <property type="nucleotide sequence ID" value="NZ_JBHTJV010000012.1"/>
</dbReference>
<dbReference type="InterPro" id="IPR001343">
    <property type="entry name" value="Hemolysn_Ca-bd"/>
</dbReference>
<dbReference type="PANTHER" id="PTHR38340:SF1">
    <property type="entry name" value="S-LAYER PROTEIN"/>
    <property type="match status" value="1"/>
</dbReference>
<dbReference type="Pfam" id="PF00353">
    <property type="entry name" value="HemolysinCabind"/>
    <property type="match status" value="5"/>
</dbReference>
<dbReference type="PANTHER" id="PTHR38340">
    <property type="entry name" value="S-LAYER PROTEIN"/>
    <property type="match status" value="1"/>
</dbReference>
<keyword evidence="5" id="KW-1185">Reference proteome</keyword>
<dbReference type="SUPFAM" id="SSF51120">
    <property type="entry name" value="beta-Roll"/>
    <property type="match status" value="2"/>
</dbReference>
<reference evidence="5" key="1">
    <citation type="journal article" date="2019" name="Int. J. Syst. Evol. Microbiol.">
        <title>The Global Catalogue of Microorganisms (GCM) 10K type strain sequencing project: providing services to taxonomists for standard genome sequencing and annotation.</title>
        <authorList>
            <consortium name="The Broad Institute Genomics Platform"/>
            <consortium name="The Broad Institute Genome Sequencing Center for Infectious Disease"/>
            <person name="Wu L."/>
            <person name="Ma J."/>
        </authorList>
    </citation>
    <scope>NUCLEOTIDE SEQUENCE [LARGE SCALE GENOMIC DNA]</scope>
    <source>
        <strain evidence="5">CCUG 60023</strain>
    </source>
</reference>
<dbReference type="PROSITE" id="PS00330">
    <property type="entry name" value="HEMOLYSIN_CALCIUM"/>
    <property type="match status" value="4"/>
</dbReference>
<dbReference type="NCBIfam" id="NF012211">
    <property type="entry name" value="tand_rpt_95"/>
    <property type="match status" value="4"/>
</dbReference>
<comment type="caution">
    <text evidence="4">The sequence shown here is derived from an EMBL/GenBank/DDBJ whole genome shotgun (WGS) entry which is preliminary data.</text>
</comment>
<organism evidence="4 5">
    <name type="scientific">Pseudahrensia aquimaris</name>
    <dbReference type="NCBI Taxonomy" id="744461"/>
    <lineage>
        <taxon>Bacteria</taxon>
        <taxon>Pseudomonadati</taxon>
        <taxon>Pseudomonadota</taxon>
        <taxon>Alphaproteobacteria</taxon>
        <taxon>Hyphomicrobiales</taxon>
        <taxon>Ahrensiaceae</taxon>
        <taxon>Pseudahrensia</taxon>
    </lineage>
</organism>
<dbReference type="InterPro" id="IPR015919">
    <property type="entry name" value="Cadherin-like_sf"/>
</dbReference>
<dbReference type="InterPro" id="IPR050557">
    <property type="entry name" value="RTX_toxin/Mannuronan_C5-epim"/>
</dbReference>
<dbReference type="Gene3D" id="2.150.10.10">
    <property type="entry name" value="Serralysin-like metalloprotease, C-terminal"/>
    <property type="match status" value="3"/>
</dbReference>
<comment type="subcellular location">
    <subcellularLocation>
        <location evidence="1">Secreted</location>
    </subcellularLocation>
</comment>
<dbReference type="InterPro" id="IPR041690">
    <property type="entry name" value="Cadherin_5"/>
</dbReference>
<evidence type="ECO:0000259" key="3">
    <source>
        <dbReference type="PROSITE" id="PS50268"/>
    </source>
</evidence>
<dbReference type="Pfam" id="PF17963">
    <property type="entry name" value="Big_9"/>
    <property type="match status" value="2"/>
</dbReference>
<name>A0ABW3FFS2_9HYPH</name>
<dbReference type="EMBL" id="JBHTJV010000012">
    <property type="protein sequence ID" value="MFD0917327.1"/>
    <property type="molecule type" value="Genomic_DNA"/>
</dbReference>
<dbReference type="Pfam" id="PF17892">
    <property type="entry name" value="Cadherin_5"/>
    <property type="match status" value="2"/>
</dbReference>
<evidence type="ECO:0000256" key="1">
    <source>
        <dbReference type="ARBA" id="ARBA00004613"/>
    </source>
</evidence>
<evidence type="ECO:0000313" key="5">
    <source>
        <dbReference type="Proteomes" id="UP001597101"/>
    </source>
</evidence>
<evidence type="ECO:0000256" key="2">
    <source>
        <dbReference type="ARBA" id="ARBA00022525"/>
    </source>
</evidence>
<dbReference type="InterPro" id="IPR018511">
    <property type="entry name" value="Hemolysin-typ_Ca-bd_CS"/>
</dbReference>
<evidence type="ECO:0000313" key="4">
    <source>
        <dbReference type="EMBL" id="MFD0917327.1"/>
    </source>
</evidence>
<keyword evidence="2" id="KW-0964">Secreted</keyword>
<dbReference type="Gene3D" id="2.60.40.3440">
    <property type="match status" value="1"/>
</dbReference>
<accession>A0ABW3FFS2</accession>
<sequence>MRDNVNGTDRSEFIFTGNGRDTINAGGGNDLVFGGSGRDTIDGGAGNDLISGGNGADEIDGGSGDDLIFGGRGADNIKGGEGDDLIFGGRGADTIEGGAGNDVVFGGRGRDTLIFTASEDAGEDIMIGGRGRDTLVLRLTQIQQNDAAIQADLAAYADFVSARSGGLFTFASLGLTVDRIENLVIETVGGPIEPVNNAPVVSGAVDLGELQFGQSNFFNEGTLLGNTTDVDGDQLTITAIEASSGTISADDDGFVYAPADEFSGPVTLTYTVSDGTDSVTATATLTILPQEVVNSAPMVIEELSDLAPEVDEDGFVAGRIAANDDDDDALTYSISSQPENGEVSIDSTAGTFTYTPAPNFNGTDSFTVLVDDGQGGEVEQIVDVNVQAVNDAPVVVAEDSTLALSTNEDFAATGSIIATDVDGDPLTFTIAADATNGTAVIDSLTGEYTYTPTADANGTDSFTVSISDGEGGVTEQIVTVEVAAVNDAPEVSGPLTLDNGVEDVVYSVTDAQLLANAADVDSETLTIQNLVAVGATVFGTDDGYDLTPDADFDGEIVLTYEVTDGEFAVTTSATINLTPINDAPVGNDVSSPIGLAEGELADFVLAGEVPEFGPLASDVDNFLSSTAFSLTGVTLSSQFDEIPATASLEEAGITYSSNTGALSVDGRSEIYNQLPLGGELLINVGFNVTDGEFSDDASFNFTLTGQNDAPEIDEEASDLFLEVGDGEVGPPPNTRFALEGSRDGDDFDPFPGGPVSGRIVATDADLGDTLSYEVDFENGNGPRFGQVGFSETNPNVFTYFPPVEVDPRDDDFLNDFNVGRFGDEVVLVEGRFDYFTIIVTDSNGATDSIEVTVELPGGGGGGDGPGGLNVLGTSANDELIGTSADEFFQGFAGDDVMTGNGGSDFFFFNIFSEDGVGQNTITDFVSGDDLILVEPNDISESQIFESGVQNADGTWTYQIGGPSQTVTVGTQLESTDIALSFAPFPIDDPMPF</sequence>
<gene>
    <name evidence="4" type="ORF">ACFQ14_13005</name>
</gene>
<dbReference type="InterPro" id="IPR002126">
    <property type="entry name" value="Cadherin-like_dom"/>
</dbReference>
<proteinExistence type="predicted"/>
<dbReference type="PRINTS" id="PR00313">
    <property type="entry name" value="CABNDNGRPT"/>
</dbReference>
<feature type="domain" description="Cadherin" evidence="3">
    <location>
        <begin position="388"/>
        <end position="491"/>
    </location>
</feature>
<protein>
    <submittedName>
        <fullName evidence="4">Tandem-95 repeat protein</fullName>
    </submittedName>
</protein>
<dbReference type="Gene3D" id="2.60.40.2810">
    <property type="match status" value="2"/>
</dbReference>
<feature type="domain" description="Cadherin" evidence="3">
    <location>
        <begin position="308"/>
        <end position="395"/>
    </location>
</feature>
<dbReference type="InterPro" id="IPR011049">
    <property type="entry name" value="Serralysin-like_metalloprot_C"/>
</dbReference>
<dbReference type="PROSITE" id="PS50268">
    <property type="entry name" value="CADHERIN_2"/>
    <property type="match status" value="2"/>
</dbReference>
<dbReference type="Proteomes" id="UP001597101">
    <property type="component" value="Unassembled WGS sequence"/>
</dbReference>
<dbReference type="SUPFAM" id="SSF49313">
    <property type="entry name" value="Cadherin-like"/>
    <property type="match status" value="2"/>
</dbReference>